<proteinExistence type="predicted"/>
<dbReference type="Gene3D" id="3.30.70.1290">
    <property type="entry name" value="Transposase IS200-like"/>
    <property type="match status" value="1"/>
</dbReference>
<reference evidence="2" key="1">
    <citation type="submission" date="2023-03" db="EMBL/GenBank/DDBJ databases">
        <authorList>
            <person name="Shen W."/>
            <person name="Cai J."/>
        </authorList>
    </citation>
    <scope>NUCLEOTIDE SEQUENCE</scope>
    <source>
        <strain evidence="2">P33-2</strain>
    </source>
</reference>
<dbReference type="InterPro" id="IPR036515">
    <property type="entry name" value="Transposase_17_sf"/>
</dbReference>
<dbReference type="Proteomes" id="UP001260773">
    <property type="component" value="Unassembled WGS sequence"/>
</dbReference>
<evidence type="ECO:0000313" key="2">
    <source>
        <dbReference type="EMBL" id="MDT2405294.1"/>
    </source>
</evidence>
<dbReference type="GO" id="GO:0004803">
    <property type="term" value="F:transposase activity"/>
    <property type="evidence" value="ECO:0007669"/>
    <property type="project" value="InterPro"/>
</dbReference>
<dbReference type="InterPro" id="IPR002686">
    <property type="entry name" value="Transposase_17"/>
</dbReference>
<accession>A0AAW8S3J2</accession>
<gene>
    <name evidence="2" type="primary">tnpA</name>
    <name evidence="2" type="ORF">P7D43_23395</name>
</gene>
<dbReference type="PANTHER" id="PTHR33360:SF2">
    <property type="entry name" value="TRANSPOSASE FOR INSERTION SEQUENCE ELEMENT IS200"/>
    <property type="match status" value="1"/>
</dbReference>
<dbReference type="EMBL" id="JARPWH010000271">
    <property type="protein sequence ID" value="MDT2405294.1"/>
    <property type="molecule type" value="Genomic_DNA"/>
</dbReference>
<protein>
    <submittedName>
        <fullName evidence="2">IS200/IS605 family transposase</fullName>
    </submittedName>
</protein>
<organism evidence="2 3">
    <name type="scientific">Enterococcus avium</name>
    <name type="common">Streptococcus avium</name>
    <dbReference type="NCBI Taxonomy" id="33945"/>
    <lineage>
        <taxon>Bacteria</taxon>
        <taxon>Bacillati</taxon>
        <taxon>Bacillota</taxon>
        <taxon>Bacilli</taxon>
        <taxon>Lactobacillales</taxon>
        <taxon>Enterococcaceae</taxon>
        <taxon>Enterococcus</taxon>
    </lineage>
</organism>
<dbReference type="SUPFAM" id="SSF143422">
    <property type="entry name" value="Transposase IS200-like"/>
    <property type="match status" value="1"/>
</dbReference>
<evidence type="ECO:0000313" key="3">
    <source>
        <dbReference type="Proteomes" id="UP001260773"/>
    </source>
</evidence>
<comment type="caution">
    <text evidence="2">The sequence shown here is derived from an EMBL/GenBank/DDBJ whole genome shotgun (WGS) entry which is preliminary data.</text>
</comment>
<dbReference type="AlphaFoldDB" id="A0AAW8S3J2"/>
<dbReference type="SMART" id="SM01321">
    <property type="entry name" value="Y1_Tnp"/>
    <property type="match status" value="1"/>
</dbReference>
<sequence length="155" mass="18470">MSKDDKSLSHTRWNCKYHIVFTPKYRRKVIYGEVRKDIGRILRKLCEMKEVEIIEAHAMPDHIHMLVKVPPKISISQFMGYLKGRSATLIHEQHGNLVYKYGNKSFWSKGYYVSTVGLNQKTIEKYIREQESDDRIRDSISKREYVDPFKMKKKK</sequence>
<name>A0AAW8S3J2_ENTAV</name>
<dbReference type="Pfam" id="PF01797">
    <property type="entry name" value="Y1_Tnp"/>
    <property type="match status" value="1"/>
</dbReference>
<dbReference type="GO" id="GO:0006313">
    <property type="term" value="P:DNA transposition"/>
    <property type="evidence" value="ECO:0007669"/>
    <property type="project" value="InterPro"/>
</dbReference>
<dbReference type="GO" id="GO:0003677">
    <property type="term" value="F:DNA binding"/>
    <property type="evidence" value="ECO:0007669"/>
    <property type="project" value="InterPro"/>
</dbReference>
<dbReference type="RefSeq" id="WP_048722691.1">
    <property type="nucleotide sequence ID" value="NZ_JAQCOW010000226.1"/>
</dbReference>
<dbReference type="NCBIfam" id="NF033573">
    <property type="entry name" value="transpos_IS200"/>
    <property type="match status" value="1"/>
</dbReference>
<dbReference type="PANTHER" id="PTHR33360">
    <property type="entry name" value="TRANSPOSASE FOR INSERTION SEQUENCE ELEMENT IS200"/>
    <property type="match status" value="1"/>
</dbReference>
<feature type="domain" description="Transposase IS200-like" evidence="1">
    <location>
        <begin position="12"/>
        <end position="130"/>
    </location>
</feature>
<evidence type="ECO:0000259" key="1">
    <source>
        <dbReference type="SMART" id="SM01321"/>
    </source>
</evidence>